<gene>
    <name evidence="1" type="ORF">SAMN05216215_1004162</name>
</gene>
<dbReference type="RefSeq" id="WP_093262128.1">
    <property type="nucleotide sequence ID" value="NZ_FNOK01000004.1"/>
</dbReference>
<protein>
    <recommendedName>
        <fullName evidence="3">DUF4177 domain-containing protein</fullName>
    </recommendedName>
</protein>
<dbReference type="STRING" id="418495.SAMN05216215_1004162"/>
<accession>A0A1H2V1A5</accession>
<dbReference type="Proteomes" id="UP000199529">
    <property type="component" value="Unassembled WGS sequence"/>
</dbReference>
<name>A0A1H2V1A5_9PSEU</name>
<organism evidence="1 2">
    <name type="scientific">Saccharopolyspora shandongensis</name>
    <dbReference type="NCBI Taxonomy" id="418495"/>
    <lineage>
        <taxon>Bacteria</taxon>
        <taxon>Bacillati</taxon>
        <taxon>Actinomycetota</taxon>
        <taxon>Actinomycetes</taxon>
        <taxon>Pseudonocardiales</taxon>
        <taxon>Pseudonocardiaceae</taxon>
        <taxon>Saccharopolyspora</taxon>
    </lineage>
</organism>
<sequence>MGFFQNSKADLGAMAAAALDGGRRRFTVRLVALSGSKDDAIDPWSERIEAIEEKGWELDRFSVAPNEKGWVEAYVVFKRS</sequence>
<reference evidence="2" key="1">
    <citation type="submission" date="2016-10" db="EMBL/GenBank/DDBJ databases">
        <authorList>
            <person name="Varghese N."/>
            <person name="Submissions S."/>
        </authorList>
    </citation>
    <scope>NUCLEOTIDE SEQUENCE [LARGE SCALE GENOMIC DNA]</scope>
    <source>
        <strain evidence="2">CGMCC 4.3530</strain>
    </source>
</reference>
<dbReference type="AlphaFoldDB" id="A0A1H2V1A5"/>
<dbReference type="OrthoDB" id="3695711at2"/>
<proteinExistence type="predicted"/>
<evidence type="ECO:0000313" key="1">
    <source>
        <dbReference type="EMBL" id="SDW62067.1"/>
    </source>
</evidence>
<dbReference type="EMBL" id="FNOK01000004">
    <property type="protein sequence ID" value="SDW62067.1"/>
    <property type="molecule type" value="Genomic_DNA"/>
</dbReference>
<evidence type="ECO:0008006" key="3">
    <source>
        <dbReference type="Google" id="ProtNLM"/>
    </source>
</evidence>
<keyword evidence="2" id="KW-1185">Reference proteome</keyword>
<evidence type="ECO:0000313" key="2">
    <source>
        <dbReference type="Proteomes" id="UP000199529"/>
    </source>
</evidence>